<dbReference type="Proteomes" id="UP001155240">
    <property type="component" value="Unassembled WGS sequence"/>
</dbReference>
<evidence type="ECO:0000256" key="3">
    <source>
        <dbReference type="ARBA" id="ARBA00022475"/>
    </source>
</evidence>
<dbReference type="CDD" id="cd03255">
    <property type="entry name" value="ABC_MJ0796_LolCDE_FtsE"/>
    <property type="match status" value="1"/>
</dbReference>
<gene>
    <name evidence="15" type="ORF">NB037_10840</name>
</gene>
<evidence type="ECO:0000256" key="13">
    <source>
        <dbReference type="SAM" id="Phobius"/>
    </source>
</evidence>
<dbReference type="EMBL" id="JAMRYM010000042">
    <property type="protein sequence ID" value="MCM6762912.1"/>
    <property type="molecule type" value="Genomic_DNA"/>
</dbReference>
<keyword evidence="6" id="KW-0547">Nucleotide-binding</keyword>
<dbReference type="SMART" id="SM00382">
    <property type="entry name" value="AAA"/>
    <property type="match status" value="1"/>
</dbReference>
<evidence type="ECO:0000256" key="5">
    <source>
        <dbReference type="ARBA" id="ARBA00022692"/>
    </source>
</evidence>
<dbReference type="PANTHER" id="PTHR24220:SF86">
    <property type="entry name" value="ABC TRANSPORTER ABCH.1"/>
    <property type="match status" value="1"/>
</dbReference>
<keyword evidence="16" id="KW-1185">Reference proteome</keyword>
<dbReference type="InterPro" id="IPR017871">
    <property type="entry name" value="ABC_transporter-like_CS"/>
</dbReference>
<evidence type="ECO:0000256" key="7">
    <source>
        <dbReference type="ARBA" id="ARBA00022840"/>
    </source>
</evidence>
<proteinExistence type="inferred from homology"/>
<feature type="transmembrane region" description="Helical" evidence="13">
    <location>
        <begin position="581"/>
        <end position="612"/>
    </location>
</feature>
<evidence type="ECO:0000256" key="6">
    <source>
        <dbReference type="ARBA" id="ARBA00022741"/>
    </source>
</evidence>
<evidence type="ECO:0000259" key="14">
    <source>
        <dbReference type="PROSITE" id="PS50893"/>
    </source>
</evidence>
<dbReference type="InterPro" id="IPR017911">
    <property type="entry name" value="MacB-like_ATP-bd"/>
</dbReference>
<comment type="caution">
    <text evidence="15">The sequence shown here is derived from an EMBL/GenBank/DDBJ whole genome shotgun (WGS) entry which is preliminary data.</text>
</comment>
<evidence type="ECO:0000256" key="11">
    <source>
        <dbReference type="ARBA" id="ARBA00038388"/>
    </source>
</evidence>
<organism evidence="15 16">
    <name type="scientific">Rathayibacter rubneri</name>
    <dbReference type="NCBI Taxonomy" id="2950106"/>
    <lineage>
        <taxon>Bacteria</taxon>
        <taxon>Bacillati</taxon>
        <taxon>Actinomycetota</taxon>
        <taxon>Actinomycetes</taxon>
        <taxon>Micrococcales</taxon>
        <taxon>Microbacteriaceae</taxon>
        <taxon>Rathayibacter</taxon>
    </lineage>
</organism>
<sequence length="658" mass="66553">MTAPLLSLRGVSRRYAGAAGAPALEGIDLDVHEGEFVAVVGRSGAGKSTLLNVLGLLDSADSGEYRIAGLDVSALPEHERDALRSRTFGFVFQDSFVLPRESVARNAALPLRMRREGRDAQIADVADVLERFGLLKLAEQSAATLSGGERQRVALARAVIGRPAVVLADEPTGNLDSATTAVVMDLLVELHLSGVTVVLITHSAEVAAVAGRAIRLEDGAIASDSGASSAIAQPVAPSVEAAPEVAPSVEAAPEVAPSAGAESAARRPGGRGPAWALGDAVSALLLSPARTLGVLAAFVLAIAGLVSSVGMSATAAQQVTQRLDAAALDQVTVQMPASASDDELRRAATAIAALDGVVVAGPKVSLAGAESRPGRFLGPDEVVTEAPVLAVDESFLAAELVDVVPATAPAWLDLADEAPVALLGTGAAEDLGIPVGRTGDTVRIAGQAVVVAGFLASSTRDPALTESILVSLTDLAVPPRSERQVVARALPGRPAALAESIPLAVDPGRPERIAVQTVADLRLLARGVSSDLAANLLVISAVLLLLVCFSSATSMFLTVSARTREIALRRAVGATRRDIRLLFLIEGAAIGLAGGVSGLALGVLLTAVLSGLQGWSPVLDPTSALVGVASGVGAGAVSAVGPAFRAARIEPALALRAG</sequence>
<evidence type="ECO:0000256" key="4">
    <source>
        <dbReference type="ARBA" id="ARBA00022519"/>
    </source>
</evidence>
<evidence type="ECO:0000256" key="1">
    <source>
        <dbReference type="ARBA" id="ARBA00004429"/>
    </source>
</evidence>
<dbReference type="InterPro" id="IPR027417">
    <property type="entry name" value="P-loop_NTPase"/>
</dbReference>
<reference evidence="15" key="1">
    <citation type="submission" date="2022-06" db="EMBL/GenBank/DDBJ databases">
        <title>Whole genome shotgun sequencing (WGS) of Rathayibacter sp. ZW T2_19, isolated from stored onions (Allium cepa).</title>
        <authorList>
            <person name="Stoll D.A."/>
            <person name="Huch M."/>
        </authorList>
    </citation>
    <scope>NUCLEOTIDE SEQUENCE</scope>
    <source>
        <strain evidence="15">ZW T2_19</strain>
    </source>
</reference>
<dbReference type="Pfam" id="PF12704">
    <property type="entry name" value="MacB_PCD"/>
    <property type="match status" value="1"/>
</dbReference>
<dbReference type="AlphaFoldDB" id="A0A9X2ITF1"/>
<dbReference type="Pfam" id="PF02687">
    <property type="entry name" value="FtsX"/>
    <property type="match status" value="1"/>
</dbReference>
<feature type="compositionally biased region" description="Low complexity" evidence="12">
    <location>
        <begin position="242"/>
        <end position="267"/>
    </location>
</feature>
<dbReference type="PROSITE" id="PS00211">
    <property type="entry name" value="ABC_TRANSPORTER_1"/>
    <property type="match status" value="1"/>
</dbReference>
<dbReference type="SUPFAM" id="SSF52540">
    <property type="entry name" value="P-loop containing nucleoside triphosphate hydrolases"/>
    <property type="match status" value="1"/>
</dbReference>
<dbReference type="Pfam" id="PF00005">
    <property type="entry name" value="ABC_tran"/>
    <property type="match status" value="1"/>
</dbReference>
<feature type="region of interest" description="Disordered" evidence="12">
    <location>
        <begin position="242"/>
        <end position="269"/>
    </location>
</feature>
<keyword evidence="2" id="KW-0813">Transport</keyword>
<keyword evidence="7 15" id="KW-0067">ATP-binding</keyword>
<dbReference type="GO" id="GO:0005886">
    <property type="term" value="C:plasma membrane"/>
    <property type="evidence" value="ECO:0007669"/>
    <property type="project" value="UniProtKB-SubCell"/>
</dbReference>
<dbReference type="InterPro" id="IPR003439">
    <property type="entry name" value="ABC_transporter-like_ATP-bd"/>
</dbReference>
<feature type="transmembrane region" description="Helical" evidence="13">
    <location>
        <begin position="624"/>
        <end position="644"/>
    </location>
</feature>
<evidence type="ECO:0000256" key="8">
    <source>
        <dbReference type="ARBA" id="ARBA00022989"/>
    </source>
</evidence>
<comment type="similarity">
    <text evidence="11">Belongs to the ABC transporter superfamily. Macrolide exporter (TC 3.A.1.122) family.</text>
</comment>
<dbReference type="GO" id="GO:0005524">
    <property type="term" value="F:ATP binding"/>
    <property type="evidence" value="ECO:0007669"/>
    <property type="project" value="UniProtKB-KW"/>
</dbReference>
<dbReference type="GO" id="GO:0022857">
    <property type="term" value="F:transmembrane transporter activity"/>
    <property type="evidence" value="ECO:0007669"/>
    <property type="project" value="TreeGrafter"/>
</dbReference>
<dbReference type="InterPro" id="IPR003838">
    <property type="entry name" value="ABC3_permease_C"/>
</dbReference>
<keyword evidence="9 13" id="KW-0472">Membrane</keyword>
<dbReference type="InterPro" id="IPR015854">
    <property type="entry name" value="ABC_transpr_LolD-like"/>
</dbReference>
<feature type="domain" description="ABC transporter" evidence="14">
    <location>
        <begin position="6"/>
        <end position="243"/>
    </location>
</feature>
<dbReference type="InterPro" id="IPR003593">
    <property type="entry name" value="AAA+_ATPase"/>
</dbReference>
<keyword evidence="4" id="KW-0997">Cell inner membrane</keyword>
<evidence type="ECO:0000256" key="10">
    <source>
        <dbReference type="ARBA" id="ARBA00038076"/>
    </source>
</evidence>
<evidence type="ECO:0000256" key="2">
    <source>
        <dbReference type="ARBA" id="ARBA00022448"/>
    </source>
</evidence>
<evidence type="ECO:0000313" key="15">
    <source>
        <dbReference type="EMBL" id="MCM6762912.1"/>
    </source>
</evidence>
<evidence type="ECO:0000313" key="16">
    <source>
        <dbReference type="Proteomes" id="UP001155240"/>
    </source>
</evidence>
<comment type="similarity">
    <text evidence="10">Belongs to the ABC-4 integral membrane protein family.</text>
</comment>
<name>A0A9X2ITF1_9MICO</name>
<dbReference type="GO" id="GO:0016887">
    <property type="term" value="F:ATP hydrolysis activity"/>
    <property type="evidence" value="ECO:0007669"/>
    <property type="project" value="InterPro"/>
</dbReference>
<keyword evidence="8 13" id="KW-1133">Transmembrane helix</keyword>
<keyword evidence="3" id="KW-1003">Cell membrane</keyword>
<feature type="transmembrane region" description="Helical" evidence="13">
    <location>
        <begin position="536"/>
        <end position="560"/>
    </location>
</feature>
<evidence type="ECO:0000256" key="12">
    <source>
        <dbReference type="SAM" id="MobiDB-lite"/>
    </source>
</evidence>
<comment type="subcellular location">
    <subcellularLocation>
        <location evidence="1">Cell inner membrane</location>
        <topology evidence="1">Multi-pass membrane protein</topology>
    </subcellularLocation>
</comment>
<keyword evidence="5 13" id="KW-0812">Transmembrane</keyword>
<accession>A0A9X2ITF1</accession>
<dbReference type="InterPro" id="IPR025857">
    <property type="entry name" value="MacB_PCD"/>
</dbReference>
<evidence type="ECO:0000256" key="9">
    <source>
        <dbReference type="ARBA" id="ARBA00023136"/>
    </source>
</evidence>
<dbReference type="RefSeq" id="WP_251945663.1">
    <property type="nucleotide sequence ID" value="NZ_JAMRYM010000042.1"/>
</dbReference>
<protein>
    <submittedName>
        <fullName evidence="15">ATP-binding cassette domain-containing protein</fullName>
    </submittedName>
</protein>
<dbReference type="Gene3D" id="3.40.50.300">
    <property type="entry name" value="P-loop containing nucleotide triphosphate hydrolases"/>
    <property type="match status" value="1"/>
</dbReference>
<dbReference type="PROSITE" id="PS50893">
    <property type="entry name" value="ABC_TRANSPORTER_2"/>
    <property type="match status" value="1"/>
</dbReference>
<dbReference type="PANTHER" id="PTHR24220">
    <property type="entry name" value="IMPORT ATP-BINDING PROTEIN"/>
    <property type="match status" value="1"/>
</dbReference>